<dbReference type="GO" id="GO:0071555">
    <property type="term" value="P:cell wall organization"/>
    <property type="evidence" value="ECO:0007669"/>
    <property type="project" value="UniProtKB-KW"/>
</dbReference>
<feature type="region of interest" description="Disordered" evidence="8">
    <location>
        <begin position="1"/>
        <end position="56"/>
    </location>
</feature>
<dbReference type="AlphaFoldDB" id="A0A401LF60"/>
<keyword evidence="3 7" id="KW-1133">Transmembrane helix</keyword>
<feature type="transmembrane region" description="Helical" evidence="7">
    <location>
        <begin position="149"/>
        <end position="171"/>
    </location>
</feature>
<dbReference type="GO" id="GO:0005886">
    <property type="term" value="C:plasma membrane"/>
    <property type="evidence" value="ECO:0007669"/>
    <property type="project" value="UniProtKB-SubCell"/>
</dbReference>
<feature type="compositionally biased region" description="Low complexity" evidence="8">
    <location>
        <begin position="88"/>
        <end position="105"/>
    </location>
</feature>
<dbReference type="CDD" id="cd08010">
    <property type="entry name" value="MltG_like"/>
    <property type="match status" value="1"/>
</dbReference>
<keyword evidence="6 7" id="KW-0961">Cell wall biogenesis/degradation</keyword>
<gene>
    <name evidence="7" type="primary">mltG</name>
    <name evidence="9" type="ORF">KGMB03357_16660</name>
</gene>
<sequence>MDDRFDKENIEAETRYPRREAVDGHTRYPVREERRPLRFSSEHHTELPGRKIDAENDMTAYEQRTAARRAEFLQNSYENSYEREDTYQRTSHQRGQTRGQQRGQTEVPRSRERVPHEEQRARRTREAERATHSRKKHHKKRHLTRFSKGLLLIAVALIIGIGSFIFMNHMMNPPTEEMNLTGKTVSVTIPEGAGTDEIAKILKENKLIHSVFGFKLTSRLEGYDGTYKHGKYDIDTGLTKRQIMELLQSGKTSEDLKVTIPEGYTVKQIAAKVAETELCTADEFIEECNKGTFDYDFLKDLPDREYKLEGYLFPDTYLLHEGMTAHDIIDMMLARFDQMYTKEYQKAVADSGHTLDEIVTVASMIEKEIKVDAERATAAGVIYNRLKENMSLGIDATVLYAVGKTSGELTTAELETDSPYNTRKNKGLPLGPISNPGESSFKAALYPEDNDYLYYVVEAVGKDNHVFCKTYDEFLAAKNAYNASAQ</sequence>
<protein>
    <recommendedName>
        <fullName evidence="7">Endolytic murein transglycosylase</fullName>
        <ecNumber evidence="7">4.2.2.29</ecNumber>
    </recommendedName>
    <alternativeName>
        <fullName evidence="7">Peptidoglycan lytic transglycosylase</fullName>
    </alternativeName>
    <alternativeName>
        <fullName evidence="7">Peptidoglycan polymerization terminase</fullName>
    </alternativeName>
</protein>
<evidence type="ECO:0000256" key="5">
    <source>
        <dbReference type="ARBA" id="ARBA00023239"/>
    </source>
</evidence>
<dbReference type="OrthoDB" id="9814591at2"/>
<comment type="caution">
    <text evidence="9">The sequence shown here is derived from an EMBL/GenBank/DDBJ whole genome shotgun (WGS) entry which is preliminary data.</text>
</comment>
<keyword evidence="2 7" id="KW-0812">Transmembrane</keyword>
<evidence type="ECO:0000256" key="4">
    <source>
        <dbReference type="ARBA" id="ARBA00023136"/>
    </source>
</evidence>
<keyword evidence="1 7" id="KW-1003">Cell membrane</keyword>
<feature type="compositionally biased region" description="Basic residues" evidence="8">
    <location>
        <begin position="132"/>
        <end position="141"/>
    </location>
</feature>
<feature type="compositionally biased region" description="Basic and acidic residues" evidence="8">
    <location>
        <begin position="1"/>
        <end position="54"/>
    </location>
</feature>
<evidence type="ECO:0000256" key="2">
    <source>
        <dbReference type="ARBA" id="ARBA00022692"/>
    </source>
</evidence>
<comment type="function">
    <text evidence="7">Functions as a peptidoglycan terminase that cleaves nascent peptidoglycan strands endolytically to terminate their elongation.</text>
</comment>
<accession>A0A401LF60</accession>
<dbReference type="EC" id="4.2.2.29" evidence="7"/>
<feature type="compositionally biased region" description="Basic and acidic residues" evidence="8">
    <location>
        <begin position="108"/>
        <end position="131"/>
    </location>
</feature>
<dbReference type="PANTHER" id="PTHR30518:SF2">
    <property type="entry name" value="ENDOLYTIC MUREIN TRANSGLYCOSYLASE"/>
    <property type="match status" value="1"/>
</dbReference>
<evidence type="ECO:0000256" key="1">
    <source>
        <dbReference type="ARBA" id="ARBA00022475"/>
    </source>
</evidence>
<feature type="region of interest" description="Disordered" evidence="8">
    <location>
        <begin position="79"/>
        <end position="141"/>
    </location>
</feature>
<dbReference type="EMBL" id="BHVZ01000004">
    <property type="protein sequence ID" value="GCB30005.1"/>
    <property type="molecule type" value="Genomic_DNA"/>
</dbReference>
<feature type="site" description="Important for catalytic activity" evidence="7">
    <location>
        <position position="368"/>
    </location>
</feature>
<evidence type="ECO:0000256" key="8">
    <source>
        <dbReference type="SAM" id="MobiDB-lite"/>
    </source>
</evidence>
<organism evidence="9 10">
    <name type="scientific">Anaerotignum faecicola</name>
    <dbReference type="NCBI Taxonomy" id="2358141"/>
    <lineage>
        <taxon>Bacteria</taxon>
        <taxon>Bacillati</taxon>
        <taxon>Bacillota</taxon>
        <taxon>Clostridia</taxon>
        <taxon>Lachnospirales</taxon>
        <taxon>Anaerotignaceae</taxon>
        <taxon>Anaerotignum</taxon>
    </lineage>
</organism>
<comment type="similarity">
    <text evidence="7">Belongs to the transglycosylase MltG family.</text>
</comment>
<comment type="subcellular location">
    <subcellularLocation>
        <location evidence="7">Cell membrane</location>
        <topology evidence="7">Single-pass membrane protein</topology>
    </subcellularLocation>
</comment>
<evidence type="ECO:0000313" key="10">
    <source>
        <dbReference type="Proteomes" id="UP000287361"/>
    </source>
</evidence>
<dbReference type="Pfam" id="PF02618">
    <property type="entry name" value="YceG"/>
    <property type="match status" value="1"/>
</dbReference>
<evidence type="ECO:0000256" key="7">
    <source>
        <dbReference type="HAMAP-Rule" id="MF_02065"/>
    </source>
</evidence>
<evidence type="ECO:0000256" key="3">
    <source>
        <dbReference type="ARBA" id="ARBA00022989"/>
    </source>
</evidence>
<dbReference type="HAMAP" id="MF_02065">
    <property type="entry name" value="MltG"/>
    <property type="match status" value="1"/>
</dbReference>
<evidence type="ECO:0000313" key="9">
    <source>
        <dbReference type="EMBL" id="GCB30005.1"/>
    </source>
</evidence>
<reference evidence="9 10" key="1">
    <citation type="submission" date="2018-10" db="EMBL/GenBank/DDBJ databases">
        <title>Draft Genome Sequence of Anaerotignum sp. KCTC 15736.</title>
        <authorList>
            <person name="Choi S.H."/>
            <person name="Kim J.S."/>
            <person name="Kang S.W."/>
            <person name="Lee J.S."/>
            <person name="Park S.H."/>
        </authorList>
    </citation>
    <scope>NUCLEOTIDE SEQUENCE [LARGE SCALE GENOMIC DNA]</scope>
    <source>
        <strain evidence="9 10">KCTC 15736</strain>
    </source>
</reference>
<proteinExistence type="inferred from homology"/>
<keyword evidence="10" id="KW-1185">Reference proteome</keyword>
<dbReference type="Gene3D" id="3.30.1490.480">
    <property type="entry name" value="Endolytic murein transglycosylase"/>
    <property type="match status" value="2"/>
</dbReference>
<dbReference type="NCBIfam" id="TIGR00247">
    <property type="entry name" value="endolytic transglycosylase MltG"/>
    <property type="match status" value="1"/>
</dbReference>
<dbReference type="Proteomes" id="UP000287361">
    <property type="component" value="Unassembled WGS sequence"/>
</dbReference>
<name>A0A401LF60_9FIRM</name>
<dbReference type="PANTHER" id="PTHR30518">
    <property type="entry name" value="ENDOLYTIC MUREIN TRANSGLYCOSYLASE"/>
    <property type="match status" value="1"/>
</dbReference>
<dbReference type="GO" id="GO:0009252">
    <property type="term" value="P:peptidoglycan biosynthetic process"/>
    <property type="evidence" value="ECO:0007669"/>
    <property type="project" value="UniProtKB-UniRule"/>
</dbReference>
<evidence type="ECO:0000256" key="6">
    <source>
        <dbReference type="ARBA" id="ARBA00023316"/>
    </source>
</evidence>
<keyword evidence="5 7" id="KW-0456">Lyase</keyword>
<dbReference type="GO" id="GO:0008932">
    <property type="term" value="F:lytic endotransglycosylase activity"/>
    <property type="evidence" value="ECO:0007669"/>
    <property type="project" value="UniProtKB-UniRule"/>
</dbReference>
<comment type="catalytic activity">
    <reaction evidence="7">
        <text>a peptidoglycan chain = a peptidoglycan chain with N-acetyl-1,6-anhydromuramyl-[peptide] at the reducing end + a peptidoglycan chain with N-acetylglucosamine at the non-reducing end.</text>
        <dbReference type="EC" id="4.2.2.29"/>
    </reaction>
</comment>
<dbReference type="InterPro" id="IPR003770">
    <property type="entry name" value="MLTG-like"/>
</dbReference>
<keyword evidence="4 7" id="KW-0472">Membrane</keyword>